<dbReference type="InterPro" id="IPR002213">
    <property type="entry name" value="UDP_glucos_trans"/>
</dbReference>
<dbReference type="GO" id="GO:0016758">
    <property type="term" value="F:hexosyltransferase activity"/>
    <property type="evidence" value="ECO:0007669"/>
    <property type="project" value="UniProtKB-ARBA"/>
</dbReference>
<feature type="domain" description="Erythromycin biosynthesis protein CIII-like C-terminal" evidence="5">
    <location>
        <begin position="274"/>
        <end position="416"/>
    </location>
</feature>
<dbReference type="NCBIfam" id="TIGR04516">
    <property type="entry name" value="glycosyl_450act"/>
    <property type="match status" value="1"/>
</dbReference>
<evidence type="ECO:0000256" key="1">
    <source>
        <dbReference type="ARBA" id="ARBA00006962"/>
    </source>
</evidence>
<gene>
    <name evidence="7" type="ORF">JHE00_26290</name>
</gene>
<dbReference type="PANTHER" id="PTHR48050:SF13">
    <property type="entry name" value="STEROL 3-BETA-GLUCOSYLTRANSFERASE UGT80A2"/>
    <property type="match status" value="1"/>
</dbReference>
<dbReference type="Proteomes" id="UP000635245">
    <property type="component" value="Unassembled WGS sequence"/>
</dbReference>
<keyword evidence="2" id="KW-0328">Glycosyltransferase</keyword>
<dbReference type="RefSeq" id="WP_200322993.1">
    <property type="nucleotide sequence ID" value="NZ_JAENJH010000008.1"/>
</dbReference>
<dbReference type="AlphaFoldDB" id="A0A934V7M5"/>
<comment type="caution">
    <text evidence="7">The sequence shown here is derived from an EMBL/GenBank/DDBJ whole genome shotgun (WGS) entry which is preliminary data.</text>
</comment>
<feature type="domain" description="Erythromycin biosynthesis protein CIII-like N-terminal" evidence="6">
    <location>
        <begin position="22"/>
        <end position="257"/>
    </location>
</feature>
<evidence type="ECO:0000313" key="8">
    <source>
        <dbReference type="Proteomes" id="UP000635245"/>
    </source>
</evidence>
<dbReference type="InterPro" id="IPR010610">
    <property type="entry name" value="EryCIII-like_C"/>
</dbReference>
<dbReference type="GO" id="GO:0017000">
    <property type="term" value="P:antibiotic biosynthetic process"/>
    <property type="evidence" value="ECO:0007669"/>
    <property type="project" value="UniProtKB-KW"/>
</dbReference>
<dbReference type="InterPro" id="IPR050426">
    <property type="entry name" value="Glycosyltransferase_28"/>
</dbReference>
<dbReference type="Pfam" id="PF21036">
    <property type="entry name" value="EryCIII-like_N"/>
    <property type="match status" value="1"/>
</dbReference>
<dbReference type="CDD" id="cd03784">
    <property type="entry name" value="GT1_Gtf-like"/>
    <property type="match status" value="1"/>
</dbReference>
<dbReference type="SUPFAM" id="SSF53756">
    <property type="entry name" value="UDP-Glycosyltransferase/glycogen phosphorylase"/>
    <property type="match status" value="1"/>
</dbReference>
<evidence type="ECO:0000256" key="3">
    <source>
        <dbReference type="ARBA" id="ARBA00022679"/>
    </source>
</evidence>
<reference evidence="7" key="1">
    <citation type="submission" date="2020-12" db="EMBL/GenBank/DDBJ databases">
        <title>Prauserella sp. ASG 168, a novel actinomycete isolated from cave rock.</title>
        <authorList>
            <person name="Suriyachadkun C."/>
        </authorList>
    </citation>
    <scope>NUCLEOTIDE SEQUENCE</scope>
    <source>
        <strain evidence="7">ASG 168</strain>
    </source>
</reference>
<dbReference type="PANTHER" id="PTHR48050">
    <property type="entry name" value="STEROL 3-BETA-GLUCOSYLTRANSFERASE"/>
    <property type="match status" value="1"/>
</dbReference>
<organism evidence="7 8">
    <name type="scientific">Prauserella cavernicola</name>
    <dbReference type="NCBI Taxonomy" id="2800127"/>
    <lineage>
        <taxon>Bacteria</taxon>
        <taxon>Bacillati</taxon>
        <taxon>Actinomycetota</taxon>
        <taxon>Actinomycetes</taxon>
        <taxon>Pseudonocardiales</taxon>
        <taxon>Pseudonocardiaceae</taxon>
        <taxon>Prauserella</taxon>
    </lineage>
</organism>
<protein>
    <submittedName>
        <fullName evidence="7">Activator-dependent family glycosyltransferase</fullName>
    </submittedName>
</protein>
<name>A0A934V7M5_9PSEU</name>
<dbReference type="FunFam" id="3.40.50.2000:FF:000072">
    <property type="entry name" value="Glycosyl transferase"/>
    <property type="match status" value="1"/>
</dbReference>
<dbReference type="Pfam" id="PF06722">
    <property type="entry name" value="EryCIII-like_C"/>
    <property type="match status" value="1"/>
</dbReference>
<dbReference type="InterPro" id="IPR030953">
    <property type="entry name" value="Glycosyl_450act"/>
</dbReference>
<proteinExistence type="inferred from homology"/>
<dbReference type="GO" id="GO:0008194">
    <property type="term" value="F:UDP-glycosyltransferase activity"/>
    <property type="evidence" value="ECO:0007669"/>
    <property type="project" value="InterPro"/>
</dbReference>
<comment type="similarity">
    <text evidence="1">Belongs to the glycosyltransferase 28 family.</text>
</comment>
<dbReference type="InterPro" id="IPR048284">
    <property type="entry name" value="EryCIII-like_N"/>
</dbReference>
<evidence type="ECO:0000259" key="6">
    <source>
        <dbReference type="Pfam" id="PF21036"/>
    </source>
</evidence>
<sequence length="429" mass="47483">MRVLFVTNPEKSIFQYLAPHAWALRTAGHEVVVASQPRFADVITQAGLTAVPVGRDRDPWRLVEWKPDLHDALRVGVLRPYDAAMEPELATWEYLRSGYEDAVTWWHRLNNVPVIAGLVDFARQWKPDLVIWEPLAFAGSIAAKACGAAHARLLFSLDIFGVTRENYLRLTHQQPPEDRADPLADWLERNANAYGAEFSEDLATGGFTIDQFPPSLQMYGAGLSYVNTQYIPYGGPAVVPGWLREPPRRPRVAFTMGLSATERFDGYSIDVRDVLLELSTLDIEVVATVAEEQRPRLGELPDNVRTVPYVPMHALIPTCSAVIHHAGAATLATTCRYGVPQLAVHLHFDQPELARRLARHGAGLSLANDEATGRSIREATERLLGEPTFSDRAADLREEFLALPSPNDLVARLEELTADHRAAAPALAG</sequence>
<evidence type="ECO:0000256" key="2">
    <source>
        <dbReference type="ARBA" id="ARBA00022676"/>
    </source>
</evidence>
<evidence type="ECO:0000256" key="4">
    <source>
        <dbReference type="ARBA" id="ARBA00023194"/>
    </source>
</evidence>
<keyword evidence="4" id="KW-0045">Antibiotic biosynthesis</keyword>
<keyword evidence="3" id="KW-0808">Transferase</keyword>
<keyword evidence="8" id="KW-1185">Reference proteome</keyword>
<evidence type="ECO:0000259" key="5">
    <source>
        <dbReference type="Pfam" id="PF06722"/>
    </source>
</evidence>
<accession>A0A934V7M5</accession>
<evidence type="ECO:0000313" key="7">
    <source>
        <dbReference type="EMBL" id="MBK1787854.1"/>
    </source>
</evidence>
<dbReference type="EMBL" id="JAENJH010000008">
    <property type="protein sequence ID" value="MBK1787854.1"/>
    <property type="molecule type" value="Genomic_DNA"/>
</dbReference>
<dbReference type="Gene3D" id="3.40.50.2000">
    <property type="entry name" value="Glycogen Phosphorylase B"/>
    <property type="match status" value="2"/>
</dbReference>